<dbReference type="InterPro" id="IPR036282">
    <property type="entry name" value="Glutathione-S-Trfase_C_sf"/>
</dbReference>
<evidence type="ECO:0000256" key="2">
    <source>
        <dbReference type="PIRSR" id="PIRSR015753-2"/>
    </source>
</evidence>
<feature type="binding site" evidence="2">
    <location>
        <begin position="130"/>
        <end position="133"/>
    </location>
    <ligand>
        <name>glutathione</name>
        <dbReference type="ChEBI" id="CHEBI:57925"/>
    </ligand>
</feature>
<feature type="domain" description="GST C-terminal" evidence="4">
    <location>
        <begin position="172"/>
        <end position="296"/>
    </location>
</feature>
<protein>
    <submittedName>
        <fullName evidence="5">Glutathione S-transferase family protein</fullName>
        <ecNumber evidence="5">1.8.5.-</ecNumber>
    </submittedName>
</protein>
<dbReference type="SUPFAM" id="SSF52833">
    <property type="entry name" value="Thioredoxin-like"/>
    <property type="match status" value="1"/>
</dbReference>
<dbReference type="FunFam" id="3.40.30.10:FF:000058">
    <property type="entry name" value="Glutathione S-transferase, omega"/>
    <property type="match status" value="1"/>
</dbReference>
<dbReference type="InterPro" id="IPR010987">
    <property type="entry name" value="Glutathione-S-Trfase_C-like"/>
</dbReference>
<dbReference type="GO" id="GO:0004364">
    <property type="term" value="F:glutathione transferase activity"/>
    <property type="evidence" value="ECO:0007669"/>
    <property type="project" value="InterPro"/>
</dbReference>
<evidence type="ECO:0000259" key="4">
    <source>
        <dbReference type="PROSITE" id="PS50405"/>
    </source>
</evidence>
<dbReference type="Pfam" id="PF13409">
    <property type="entry name" value="GST_N_2"/>
    <property type="match status" value="1"/>
</dbReference>
<accession>A0AB39IBE4</accession>
<reference evidence="5" key="1">
    <citation type="submission" date="2024-07" db="EMBL/GenBank/DDBJ databases">
        <authorList>
            <person name="Pedron J."/>
        </authorList>
    </citation>
    <scope>NUCLEOTIDE SEQUENCE</scope>
    <source>
        <strain evidence="5">A642-S2-A17</strain>
    </source>
</reference>
<dbReference type="InterPro" id="IPR047047">
    <property type="entry name" value="GST_Omega-like_C"/>
</dbReference>
<dbReference type="Pfam" id="PF13410">
    <property type="entry name" value="GST_C_2"/>
    <property type="match status" value="1"/>
</dbReference>
<evidence type="ECO:0000256" key="3">
    <source>
        <dbReference type="PIRSR" id="PIRSR015753-3"/>
    </source>
</evidence>
<feature type="binding site" evidence="2">
    <location>
        <begin position="148"/>
        <end position="149"/>
    </location>
    <ligand>
        <name>glutathione</name>
        <dbReference type="ChEBI" id="CHEBI:57925"/>
    </ligand>
</feature>
<sequence>MGLLVDGVWHDTWYETQSSGGHFKRPQTFFRNWVTAEGEPGPTGSGGFKAEAGRYHLYVSLACPWAHRTLLMRKLKGLEQHIGVSVVHPLMLDQGWTFGTDFPHATGDTLYQHEFLYQLYLHAKADYSGRVTVPVLWDTQQHTIVSNESADIIRMLNSAFDGCGAVPGDYYPLALRGQIDELNEWIYHQVNNGVYKAGFATTQQAYDESVGLVFSALERLETHLDRQRYLTGEHLTEADIRLWTTLIRFDPVYHTHFKCDKRRISDYPNLYGYLRDIYQLPGIAETVNLEHIRHHYYRSHCTINPHGIISVGPEMNLDAPHARDRRYP</sequence>
<dbReference type="SFLD" id="SFLDS00019">
    <property type="entry name" value="Glutathione_Transferase_(cytos"/>
    <property type="match status" value="1"/>
</dbReference>
<dbReference type="Gene3D" id="1.20.1050.10">
    <property type="match status" value="1"/>
</dbReference>
<dbReference type="SUPFAM" id="SSF47616">
    <property type="entry name" value="GST C-terminal domain-like"/>
    <property type="match status" value="1"/>
</dbReference>
<name>A0AB39IBE4_9GAMM</name>
<dbReference type="InterPro" id="IPR040079">
    <property type="entry name" value="Glutathione_S-Trfase"/>
</dbReference>
<dbReference type="CDD" id="cd03190">
    <property type="entry name" value="GST_C_Omega_like"/>
    <property type="match status" value="1"/>
</dbReference>
<evidence type="ECO:0000256" key="1">
    <source>
        <dbReference type="PIRSR" id="PIRSR015753-1"/>
    </source>
</evidence>
<organism evidence="5">
    <name type="scientific">Dickeya oryzae</name>
    <dbReference type="NCBI Taxonomy" id="1240404"/>
    <lineage>
        <taxon>Bacteria</taxon>
        <taxon>Pseudomonadati</taxon>
        <taxon>Pseudomonadota</taxon>
        <taxon>Gammaproteobacteria</taxon>
        <taxon>Enterobacterales</taxon>
        <taxon>Pectobacteriaceae</taxon>
        <taxon>Dickeya</taxon>
    </lineage>
</organism>
<dbReference type="InterPro" id="IPR004045">
    <property type="entry name" value="Glutathione_S-Trfase_N"/>
</dbReference>
<feature type="active site" description="Nucleophile" evidence="1">
    <location>
        <position position="63"/>
    </location>
</feature>
<dbReference type="PIRSF" id="PIRSF015753">
    <property type="entry name" value="GST"/>
    <property type="match status" value="1"/>
</dbReference>
<dbReference type="GO" id="GO:0005737">
    <property type="term" value="C:cytoplasm"/>
    <property type="evidence" value="ECO:0007669"/>
    <property type="project" value="TreeGrafter"/>
</dbReference>
<feature type="site" description="Lowers pKa of active site Cys" evidence="3">
    <location>
        <position position="296"/>
    </location>
</feature>
<dbReference type="InterPro" id="IPR036249">
    <property type="entry name" value="Thioredoxin-like_sf"/>
</dbReference>
<keyword evidence="5" id="KW-0560">Oxidoreductase</keyword>
<dbReference type="Gene3D" id="3.40.30.10">
    <property type="entry name" value="Glutaredoxin"/>
    <property type="match status" value="1"/>
</dbReference>
<dbReference type="SFLD" id="SFLDG01206">
    <property type="entry name" value="Xi.1"/>
    <property type="match status" value="1"/>
</dbReference>
<feature type="active site" description="Proton donor/acceptor" evidence="1">
    <location>
        <position position="195"/>
    </location>
</feature>
<dbReference type="PANTHER" id="PTHR32419">
    <property type="entry name" value="GLUTATHIONYL-HYDROQUINONE REDUCTASE"/>
    <property type="match status" value="1"/>
</dbReference>
<evidence type="ECO:0000313" key="5">
    <source>
        <dbReference type="EMBL" id="XDL15206.1"/>
    </source>
</evidence>
<dbReference type="EMBL" id="CP162411">
    <property type="protein sequence ID" value="XDL15206.1"/>
    <property type="molecule type" value="Genomic_DNA"/>
</dbReference>
<dbReference type="EC" id="1.8.5.-" evidence="5"/>
<dbReference type="PROSITE" id="PS50405">
    <property type="entry name" value="GST_CTER"/>
    <property type="match status" value="1"/>
</dbReference>
<feature type="site" description="Lowers pKa of active site Cys" evidence="3">
    <location>
        <position position="253"/>
    </location>
</feature>
<feature type="binding site" evidence="2">
    <location>
        <position position="96"/>
    </location>
    <ligand>
        <name>glutathione</name>
        <dbReference type="ChEBI" id="CHEBI:57925"/>
    </ligand>
</feature>
<dbReference type="GO" id="GO:0016491">
    <property type="term" value="F:oxidoreductase activity"/>
    <property type="evidence" value="ECO:0007669"/>
    <property type="project" value="UniProtKB-KW"/>
</dbReference>
<dbReference type="SFLD" id="SFLDG01148">
    <property type="entry name" value="Xi_(cytGST)"/>
    <property type="match status" value="1"/>
</dbReference>
<dbReference type="FunFam" id="1.20.1050.10:FF:000019">
    <property type="entry name" value="Glutathione S-transferase, omega"/>
    <property type="match status" value="1"/>
</dbReference>
<dbReference type="PANTHER" id="PTHR32419:SF6">
    <property type="entry name" value="GLUTATHIONE S-TRANSFERASE OMEGA-LIKE 1-RELATED"/>
    <property type="match status" value="1"/>
</dbReference>
<dbReference type="AlphaFoldDB" id="A0AB39IBE4"/>
<proteinExistence type="predicted"/>
<dbReference type="RefSeq" id="WP_226099881.1">
    <property type="nucleotide sequence ID" value="NZ_CP162411.1"/>
</dbReference>
<gene>
    <name evidence="5" type="ORF">LF923_0002760</name>
</gene>
<dbReference type="InterPro" id="IPR016639">
    <property type="entry name" value="GST_Omega/GSH"/>
</dbReference>